<keyword evidence="3" id="KW-1185">Reference proteome</keyword>
<dbReference type="PROSITE" id="PS51318">
    <property type="entry name" value="TAT"/>
    <property type="match status" value="1"/>
</dbReference>
<dbReference type="Proteomes" id="UP001614394">
    <property type="component" value="Unassembled WGS sequence"/>
</dbReference>
<feature type="chain" id="PRO_5045773924" description="VCBS repeat-containing protein" evidence="1">
    <location>
        <begin position="35"/>
        <end position="542"/>
    </location>
</feature>
<organism evidence="2 3">
    <name type="scientific">Streptomyces fildesensis</name>
    <dbReference type="NCBI Taxonomy" id="375757"/>
    <lineage>
        <taxon>Bacteria</taxon>
        <taxon>Bacillati</taxon>
        <taxon>Actinomycetota</taxon>
        <taxon>Actinomycetes</taxon>
        <taxon>Kitasatosporales</taxon>
        <taxon>Streptomycetaceae</taxon>
        <taxon>Streptomyces</taxon>
    </lineage>
</organism>
<dbReference type="InterPro" id="IPR006311">
    <property type="entry name" value="TAT_signal"/>
</dbReference>
<evidence type="ECO:0008006" key="4">
    <source>
        <dbReference type="Google" id="ProtNLM"/>
    </source>
</evidence>
<protein>
    <recommendedName>
        <fullName evidence="4">VCBS repeat-containing protein</fullName>
    </recommendedName>
</protein>
<dbReference type="Gene3D" id="2.60.40.10">
    <property type="entry name" value="Immunoglobulins"/>
    <property type="match status" value="1"/>
</dbReference>
<keyword evidence="1" id="KW-0732">Signal</keyword>
<name>A0ABW8CEQ3_9ACTN</name>
<evidence type="ECO:0000313" key="3">
    <source>
        <dbReference type="Proteomes" id="UP001614394"/>
    </source>
</evidence>
<sequence>MFHSRHRRNLARWGAAVAAVTCALGMATTGTAQADAYPYALSDLQTHPGNACASGTPLPWIGNTRVALSARVDGTPATGVPRPSVHFKVWKGDENAPVAETVLTGLAGGQASTYSVPDELLPSGEGYAWSVRLEDSAGPTSAWAAPCGFSVDRDRPATPTVAFTDGYPNDGDGVPAGTVRRLKFTAPAGTELDGFCFSVRFADQPYPTGSTGPHGCANWAPVQPDGTGVATFVTPDASGRNTVKAIAIDRAGQWSDTASAEYWITPPFVEPAGDYSGDGHPDLFSVGTDGKLYLHPGRADGMFGAPVLSDGGDWRGTLIARAGYNVPLSGLNQDTDPRNDLLVRRGSQLFVYPGNGKGGFGTPVPAQSGFNTHDWSTATQLVVSPNPQFSGFVLAKEGDRLVYASLGRDAVVGKAITLVQSGWADKTVAISDELVDGDLPKVWVRDSVAGTLSQYPILRDWNSDEMDPASLGDPTVIAASGWKAAQHPLFLAPFDLNGDGRNDLLATTRTEGLQLFVPAAGGTLGAPVTVARSGWPTCHNLF</sequence>
<reference evidence="2 3" key="1">
    <citation type="submission" date="2024-10" db="EMBL/GenBank/DDBJ databases">
        <title>The Natural Products Discovery Center: Release of the First 8490 Sequenced Strains for Exploring Actinobacteria Biosynthetic Diversity.</title>
        <authorList>
            <person name="Kalkreuter E."/>
            <person name="Kautsar S.A."/>
            <person name="Yang D."/>
            <person name="Bader C.D."/>
            <person name="Teijaro C.N."/>
            <person name="Fluegel L."/>
            <person name="Davis C.M."/>
            <person name="Simpson J.R."/>
            <person name="Lauterbach L."/>
            <person name="Steele A.D."/>
            <person name="Gui C."/>
            <person name="Meng S."/>
            <person name="Li G."/>
            <person name="Viehrig K."/>
            <person name="Ye F."/>
            <person name="Su P."/>
            <person name="Kiefer A.F."/>
            <person name="Nichols A."/>
            <person name="Cepeda A.J."/>
            <person name="Yan W."/>
            <person name="Fan B."/>
            <person name="Jiang Y."/>
            <person name="Adhikari A."/>
            <person name="Zheng C.-J."/>
            <person name="Schuster L."/>
            <person name="Cowan T.M."/>
            <person name="Smanski M.J."/>
            <person name="Chevrette M.G."/>
            <person name="De Carvalho L.P.S."/>
            <person name="Shen B."/>
        </authorList>
    </citation>
    <scope>NUCLEOTIDE SEQUENCE [LARGE SCALE GENOMIC DNA]</scope>
    <source>
        <strain evidence="2 3">NPDC053399</strain>
    </source>
</reference>
<accession>A0ABW8CEQ3</accession>
<gene>
    <name evidence="2" type="ORF">ACIGXA_27705</name>
</gene>
<evidence type="ECO:0000256" key="1">
    <source>
        <dbReference type="SAM" id="SignalP"/>
    </source>
</evidence>
<evidence type="ECO:0000313" key="2">
    <source>
        <dbReference type="EMBL" id="MFI9104307.1"/>
    </source>
</evidence>
<comment type="caution">
    <text evidence="2">The sequence shown here is derived from an EMBL/GenBank/DDBJ whole genome shotgun (WGS) entry which is preliminary data.</text>
</comment>
<feature type="signal peptide" evidence="1">
    <location>
        <begin position="1"/>
        <end position="34"/>
    </location>
</feature>
<dbReference type="SUPFAM" id="SSF69318">
    <property type="entry name" value="Integrin alpha N-terminal domain"/>
    <property type="match status" value="1"/>
</dbReference>
<proteinExistence type="predicted"/>
<dbReference type="InterPro" id="IPR013783">
    <property type="entry name" value="Ig-like_fold"/>
</dbReference>
<dbReference type="RefSeq" id="WP_399654432.1">
    <property type="nucleotide sequence ID" value="NZ_JBITYG010000009.1"/>
</dbReference>
<dbReference type="InterPro" id="IPR028994">
    <property type="entry name" value="Integrin_alpha_N"/>
</dbReference>
<dbReference type="EMBL" id="JBITYG010000009">
    <property type="protein sequence ID" value="MFI9104307.1"/>
    <property type="molecule type" value="Genomic_DNA"/>
</dbReference>